<dbReference type="Proteomes" id="UP000803844">
    <property type="component" value="Unassembled WGS sequence"/>
</dbReference>
<comment type="caution">
    <text evidence="1">The sequence shown here is derived from an EMBL/GenBank/DDBJ whole genome shotgun (WGS) entry which is preliminary data.</text>
</comment>
<name>A0A9P4Y5M8_CRYP1</name>
<evidence type="ECO:0000313" key="1">
    <source>
        <dbReference type="EMBL" id="KAF3767158.1"/>
    </source>
</evidence>
<dbReference type="GeneID" id="63842380"/>
<accession>A0A9P4Y5M8</accession>
<dbReference type="RefSeq" id="XP_040778119.1">
    <property type="nucleotide sequence ID" value="XM_040925251.1"/>
</dbReference>
<evidence type="ECO:0000313" key="2">
    <source>
        <dbReference type="Proteomes" id="UP000803844"/>
    </source>
</evidence>
<dbReference type="EMBL" id="MU032346">
    <property type="protein sequence ID" value="KAF3767158.1"/>
    <property type="molecule type" value="Genomic_DNA"/>
</dbReference>
<gene>
    <name evidence="1" type="ORF">M406DRAFT_69320</name>
</gene>
<sequence length="155" mass="17715">MGTEEWRTRDRHTADDLASERFTLGMSVYIDDLDDVPAAHRRDVPGKPQEFKNMWHLYVGKDSGLIHIQARPPSGRDTIQEGAAPEGPCSRIGAFHGYRGSEQHQKLRQRIEVEYEVYDVDEQLACSTREEDTQRVAQLDQAAEMMKVVATYTHI</sequence>
<organism evidence="1 2">
    <name type="scientific">Cryphonectria parasitica (strain ATCC 38755 / EP155)</name>
    <dbReference type="NCBI Taxonomy" id="660469"/>
    <lineage>
        <taxon>Eukaryota</taxon>
        <taxon>Fungi</taxon>
        <taxon>Dikarya</taxon>
        <taxon>Ascomycota</taxon>
        <taxon>Pezizomycotina</taxon>
        <taxon>Sordariomycetes</taxon>
        <taxon>Sordariomycetidae</taxon>
        <taxon>Diaporthales</taxon>
        <taxon>Cryphonectriaceae</taxon>
        <taxon>Cryphonectria-Endothia species complex</taxon>
        <taxon>Cryphonectria</taxon>
    </lineage>
</organism>
<keyword evidence="2" id="KW-1185">Reference proteome</keyword>
<dbReference type="AlphaFoldDB" id="A0A9P4Y5M8"/>
<reference evidence="1" key="1">
    <citation type="journal article" date="2020" name="Phytopathology">
        <title>Genome sequence of the chestnut blight fungus Cryphonectria parasitica EP155: A fundamental resource for an archetypical invasive plant pathogen.</title>
        <authorList>
            <person name="Crouch J.A."/>
            <person name="Dawe A."/>
            <person name="Aerts A."/>
            <person name="Barry K."/>
            <person name="Churchill A.C.L."/>
            <person name="Grimwood J."/>
            <person name="Hillman B."/>
            <person name="Milgroom M.G."/>
            <person name="Pangilinan J."/>
            <person name="Smith M."/>
            <person name="Salamov A."/>
            <person name="Schmutz J."/>
            <person name="Yadav J."/>
            <person name="Grigoriev I.V."/>
            <person name="Nuss D."/>
        </authorList>
    </citation>
    <scope>NUCLEOTIDE SEQUENCE</scope>
    <source>
        <strain evidence="1">EP155</strain>
    </source>
</reference>
<proteinExistence type="predicted"/>
<protein>
    <submittedName>
        <fullName evidence="1">Uncharacterized protein</fullName>
    </submittedName>
</protein>